<keyword evidence="8" id="KW-1185">Reference proteome</keyword>
<dbReference type="GO" id="GO:0050567">
    <property type="term" value="F:glutaminyl-tRNA synthase (glutamine-hydrolyzing) activity"/>
    <property type="evidence" value="ECO:0007669"/>
    <property type="project" value="UniProtKB-UniRule"/>
</dbReference>
<dbReference type="GO" id="GO:0005524">
    <property type="term" value="F:ATP binding"/>
    <property type="evidence" value="ECO:0007669"/>
    <property type="project" value="UniProtKB-KW"/>
</dbReference>
<feature type="active site" description="Acyl-ester intermediate" evidence="5">
    <location>
        <position position="176"/>
    </location>
</feature>
<keyword evidence="3 5" id="KW-0067">ATP-binding</keyword>
<dbReference type="GO" id="GO:0030956">
    <property type="term" value="C:glutamyl-tRNA(Gln) amidotransferase complex"/>
    <property type="evidence" value="ECO:0007669"/>
    <property type="project" value="UniProtKB-UniRule"/>
</dbReference>
<accession>A0A7I8W5E5</accession>
<sequence>MKKTIFEAVKSMKNGSLTSTQLLNTCLERVEKAKDLQAIVTLNDELCKIKAAALDAKREELSGDELGPLHGIPVAVKDNFSTAGIRTTCASRILSDYVPNYTATAVQKLLSAGGLLLAKTNMDEFAMGAGSVESHMGEVRNPWNTDRVAGGSSGGSIVSVACGAVFAALGSDTGGSVRNPACFCGVVGYKPSYGLISRHGLISLENSMDTVGIAARYVDDVAYILDIIAGWDAKDSTSVKRPVDKVQLDEEPSVKGLNVGIPYDFHAPGTSREVIDEWSRIADEFERAGANVVSASLPSTQFGIDAYYVLCKSEVASNMARYDGIEYGFRSNGESTEQLYASTRAIGLNDAVRERILAGNYFLLSRNYKKYYEKAQKVRRKIANEFNDTFNSGIDVLLTPAVLEPAPRFDWFKDSRNRVKSQDHDIYTITVNLAGLPAVVVPTGLNKENLPIGLQLITPYLNDVKLLNIAKWLENYCSFKQFVDRQMN</sequence>
<dbReference type="InterPro" id="IPR000120">
    <property type="entry name" value="Amidase"/>
</dbReference>
<dbReference type="AlphaFoldDB" id="A0A7I8W5E5"/>
<keyword evidence="2 5" id="KW-0547">Nucleotide-binding</keyword>
<comment type="function">
    <text evidence="5">Allows the formation of correctly charged Gln-tRNA(Gln) through the transamidation of misacylated Glu-tRNA(Gln) in the mitochondria. The reaction takes place in the presence of glutamine and ATP through an activated gamma-phospho-Glu-tRNA(Gln).</text>
</comment>
<evidence type="ECO:0000313" key="8">
    <source>
        <dbReference type="Proteomes" id="UP000549394"/>
    </source>
</evidence>
<keyword evidence="4 5" id="KW-0648">Protein biosynthesis</keyword>
<dbReference type="PANTHER" id="PTHR11895">
    <property type="entry name" value="TRANSAMIDASE"/>
    <property type="match status" value="1"/>
</dbReference>
<organism evidence="7 8">
    <name type="scientific">Dimorphilus gyrociliatus</name>
    <dbReference type="NCBI Taxonomy" id="2664684"/>
    <lineage>
        <taxon>Eukaryota</taxon>
        <taxon>Metazoa</taxon>
        <taxon>Spiralia</taxon>
        <taxon>Lophotrochozoa</taxon>
        <taxon>Annelida</taxon>
        <taxon>Polychaeta</taxon>
        <taxon>Polychaeta incertae sedis</taxon>
        <taxon>Dinophilidae</taxon>
        <taxon>Dimorphilus</taxon>
    </lineage>
</organism>
<dbReference type="PANTHER" id="PTHR11895:SF7">
    <property type="entry name" value="GLUTAMYL-TRNA(GLN) AMIDOTRANSFERASE SUBUNIT A, MITOCHONDRIAL"/>
    <property type="match status" value="1"/>
</dbReference>
<evidence type="ECO:0000256" key="3">
    <source>
        <dbReference type="ARBA" id="ARBA00022840"/>
    </source>
</evidence>
<dbReference type="InterPro" id="IPR023631">
    <property type="entry name" value="Amidase_dom"/>
</dbReference>
<dbReference type="NCBIfam" id="TIGR00132">
    <property type="entry name" value="gatA"/>
    <property type="match status" value="1"/>
</dbReference>
<feature type="domain" description="Amidase" evidence="6">
    <location>
        <begin position="22"/>
        <end position="467"/>
    </location>
</feature>
<name>A0A7I8W5E5_9ANNE</name>
<comment type="subunit">
    <text evidence="5">Subunit of the heterotrimeric GatCAB amidotransferase (AdT) complex, composed of A, B and C subunits.</text>
</comment>
<evidence type="ECO:0000256" key="4">
    <source>
        <dbReference type="ARBA" id="ARBA00022917"/>
    </source>
</evidence>
<dbReference type="HAMAP" id="MF_00120">
    <property type="entry name" value="GatA"/>
    <property type="match status" value="1"/>
</dbReference>
<comment type="similarity">
    <text evidence="5">Belongs to the amidase family. GatA subfamily.</text>
</comment>
<dbReference type="GO" id="GO:0032543">
    <property type="term" value="P:mitochondrial translation"/>
    <property type="evidence" value="ECO:0007669"/>
    <property type="project" value="UniProtKB-UniRule"/>
</dbReference>
<evidence type="ECO:0000259" key="6">
    <source>
        <dbReference type="Pfam" id="PF01425"/>
    </source>
</evidence>
<comment type="subcellular location">
    <subcellularLocation>
        <location evidence="5">Mitochondrion</location>
    </subcellularLocation>
</comment>
<feature type="active site" description="Charge relay system" evidence="5">
    <location>
        <position position="77"/>
    </location>
</feature>
<dbReference type="GO" id="GO:0070681">
    <property type="term" value="P:glutaminyl-tRNAGln biosynthesis via transamidation"/>
    <property type="evidence" value="ECO:0007669"/>
    <property type="project" value="UniProtKB-UniRule"/>
</dbReference>
<gene>
    <name evidence="7" type="ORF">DGYR_LOCUS11120</name>
</gene>
<dbReference type="InterPro" id="IPR004412">
    <property type="entry name" value="GatA"/>
</dbReference>
<dbReference type="Gene3D" id="3.90.1300.10">
    <property type="entry name" value="Amidase signature (AS) domain"/>
    <property type="match status" value="1"/>
</dbReference>
<comment type="caution">
    <text evidence="7">The sequence shown here is derived from an EMBL/GenBank/DDBJ whole genome shotgun (WGS) entry which is preliminary data.</text>
</comment>
<evidence type="ECO:0000256" key="5">
    <source>
        <dbReference type="HAMAP-Rule" id="MF_03150"/>
    </source>
</evidence>
<protein>
    <recommendedName>
        <fullName evidence="5">Glutamyl-tRNA(Gln) amidotransferase subunit A, mitochondrial</fullName>
        <shortName evidence="5">Glu-AdT subunit A</shortName>
        <ecNumber evidence="5">6.3.5.7</ecNumber>
    </recommendedName>
</protein>
<dbReference type="InterPro" id="IPR036928">
    <property type="entry name" value="AS_sf"/>
</dbReference>
<comment type="catalytic activity">
    <reaction evidence="5">
        <text>L-glutamyl-tRNA(Gln) + L-glutamine + ATP + H2O = L-glutaminyl-tRNA(Gln) + L-glutamate + ADP + phosphate + H(+)</text>
        <dbReference type="Rhea" id="RHEA:17521"/>
        <dbReference type="Rhea" id="RHEA-COMP:9681"/>
        <dbReference type="Rhea" id="RHEA-COMP:9684"/>
        <dbReference type="ChEBI" id="CHEBI:15377"/>
        <dbReference type="ChEBI" id="CHEBI:15378"/>
        <dbReference type="ChEBI" id="CHEBI:29985"/>
        <dbReference type="ChEBI" id="CHEBI:30616"/>
        <dbReference type="ChEBI" id="CHEBI:43474"/>
        <dbReference type="ChEBI" id="CHEBI:58359"/>
        <dbReference type="ChEBI" id="CHEBI:78520"/>
        <dbReference type="ChEBI" id="CHEBI:78521"/>
        <dbReference type="ChEBI" id="CHEBI:456216"/>
        <dbReference type="EC" id="6.3.5.7"/>
    </reaction>
</comment>
<dbReference type="GO" id="GO:0005739">
    <property type="term" value="C:mitochondrion"/>
    <property type="evidence" value="ECO:0007669"/>
    <property type="project" value="UniProtKB-SubCell"/>
</dbReference>
<keyword evidence="1 5" id="KW-0436">Ligase</keyword>
<feature type="active site" description="Charge relay system" evidence="5">
    <location>
        <position position="152"/>
    </location>
</feature>
<evidence type="ECO:0000313" key="7">
    <source>
        <dbReference type="EMBL" id="CAD5123441.1"/>
    </source>
</evidence>
<dbReference type="SUPFAM" id="SSF75304">
    <property type="entry name" value="Amidase signature (AS) enzymes"/>
    <property type="match status" value="1"/>
</dbReference>
<proteinExistence type="inferred from homology"/>
<dbReference type="EMBL" id="CAJFCJ010000019">
    <property type="protein sequence ID" value="CAD5123441.1"/>
    <property type="molecule type" value="Genomic_DNA"/>
</dbReference>
<evidence type="ECO:0000256" key="2">
    <source>
        <dbReference type="ARBA" id="ARBA00022741"/>
    </source>
</evidence>
<dbReference type="OrthoDB" id="421993at2759"/>
<keyword evidence="5" id="KW-0496">Mitochondrion</keyword>
<evidence type="ECO:0000256" key="1">
    <source>
        <dbReference type="ARBA" id="ARBA00022598"/>
    </source>
</evidence>
<dbReference type="Proteomes" id="UP000549394">
    <property type="component" value="Unassembled WGS sequence"/>
</dbReference>
<dbReference type="EC" id="6.3.5.7" evidence="5"/>
<reference evidence="7 8" key="1">
    <citation type="submission" date="2020-08" db="EMBL/GenBank/DDBJ databases">
        <authorList>
            <person name="Hejnol A."/>
        </authorList>
    </citation>
    <scope>NUCLEOTIDE SEQUENCE [LARGE SCALE GENOMIC DNA]</scope>
</reference>
<dbReference type="Pfam" id="PF01425">
    <property type="entry name" value="Amidase"/>
    <property type="match status" value="1"/>
</dbReference>